<accession>A0A258FM10</accession>
<dbReference type="Proteomes" id="UP000215595">
    <property type="component" value="Unassembled WGS sequence"/>
</dbReference>
<dbReference type="AlphaFoldDB" id="A0A258FM10"/>
<protein>
    <submittedName>
        <fullName evidence="1">Uncharacterized protein</fullName>
    </submittedName>
</protein>
<dbReference type="Gene3D" id="1.25.40.10">
    <property type="entry name" value="Tetratricopeptide repeat domain"/>
    <property type="match status" value="1"/>
</dbReference>
<proteinExistence type="predicted"/>
<dbReference type="Pfam" id="PF13578">
    <property type="entry name" value="Methyltransf_24"/>
    <property type="match status" value="1"/>
</dbReference>
<gene>
    <name evidence="1" type="ORF">B7Z01_09055</name>
</gene>
<name>A0A258FM10_9CAUL</name>
<dbReference type="EMBL" id="NCEB01000017">
    <property type="protein sequence ID" value="OYX33247.1"/>
    <property type="molecule type" value="Genomic_DNA"/>
</dbReference>
<comment type="caution">
    <text evidence="1">The sequence shown here is derived from an EMBL/GenBank/DDBJ whole genome shotgun (WGS) entry which is preliminary data.</text>
</comment>
<dbReference type="Gene3D" id="3.40.50.150">
    <property type="entry name" value="Vaccinia Virus protein VP39"/>
    <property type="match status" value="1"/>
</dbReference>
<sequence length="390" mass="43976">MSQTLTPAQKKDFDAGSEWLRYHLLNHAEISLGRILKAVPDHVASRHLWGVSLVKLGKVEEGIAALRTATEAEPDNRKAWHDLAAALQIAGDAPGAKAAHDRAHAGLKPMPAVLAFSHERAEYPFTVVDYKYKAIVRQGEGRPSHPELTAILEKGRDRYAALIDEIGDSISDYEDVPTFGTYEMRNPLWLNGWFPPLDGMVLTQILKRENPARFIEIGSGVSTKFAKRAVDKYGLRTHMTSIDPQPRNQIDEMVDVVIRSPLEDCDLSIFDALEADDILFLDSSHRSFQGSDVTVFFMEILPRLKPGVIVHIHDIYLPYDYISGHLSRLWNEQYLLGTALLFGSERFEILFPCWFAHLDPALRAQANTRLRPGKMADINLYGASFWMRMV</sequence>
<dbReference type="InterPro" id="IPR011990">
    <property type="entry name" value="TPR-like_helical_dom_sf"/>
</dbReference>
<organism evidence="1 2">
    <name type="scientific">Brevundimonas subvibrioides</name>
    <dbReference type="NCBI Taxonomy" id="74313"/>
    <lineage>
        <taxon>Bacteria</taxon>
        <taxon>Pseudomonadati</taxon>
        <taxon>Pseudomonadota</taxon>
        <taxon>Alphaproteobacteria</taxon>
        <taxon>Caulobacterales</taxon>
        <taxon>Caulobacteraceae</taxon>
        <taxon>Brevundimonas</taxon>
    </lineage>
</organism>
<reference evidence="1 2" key="1">
    <citation type="submission" date="2017-03" db="EMBL/GenBank/DDBJ databases">
        <title>Lifting the veil on microbial sulfur biogeochemistry in mining wastewaters.</title>
        <authorList>
            <person name="Kantor R.S."/>
            <person name="Colenbrander Nelson T."/>
            <person name="Marshall S."/>
            <person name="Bennett D."/>
            <person name="Apte S."/>
            <person name="Camacho D."/>
            <person name="Thomas B.C."/>
            <person name="Warren L.A."/>
            <person name="Banfield J.F."/>
        </authorList>
    </citation>
    <scope>NUCLEOTIDE SEQUENCE [LARGE SCALE GENOMIC DNA]</scope>
    <source>
        <strain evidence="1">32-69-9</strain>
    </source>
</reference>
<dbReference type="SUPFAM" id="SSF48452">
    <property type="entry name" value="TPR-like"/>
    <property type="match status" value="1"/>
</dbReference>
<evidence type="ECO:0000313" key="2">
    <source>
        <dbReference type="Proteomes" id="UP000215595"/>
    </source>
</evidence>
<dbReference type="SUPFAM" id="SSF53335">
    <property type="entry name" value="S-adenosyl-L-methionine-dependent methyltransferases"/>
    <property type="match status" value="1"/>
</dbReference>
<dbReference type="InterPro" id="IPR029063">
    <property type="entry name" value="SAM-dependent_MTases_sf"/>
</dbReference>
<evidence type="ECO:0000313" key="1">
    <source>
        <dbReference type="EMBL" id="OYX33247.1"/>
    </source>
</evidence>